<protein>
    <recommendedName>
        <fullName evidence="6">Protein YIP</fullName>
    </recommendedName>
</protein>
<dbReference type="GO" id="GO:0000139">
    <property type="term" value="C:Golgi membrane"/>
    <property type="evidence" value="ECO:0007669"/>
    <property type="project" value="UniProtKB-SubCell"/>
</dbReference>
<dbReference type="Proteomes" id="UP000654370">
    <property type="component" value="Unassembled WGS sequence"/>
</dbReference>
<evidence type="ECO:0000256" key="6">
    <source>
        <dbReference type="RuleBase" id="RU361264"/>
    </source>
</evidence>
<keyword evidence="9" id="KW-1185">Reference proteome</keyword>
<dbReference type="InterPro" id="IPR006977">
    <property type="entry name" value="Yip1_dom"/>
</dbReference>
<dbReference type="AlphaFoldDB" id="A0A8H7PPM7"/>
<feature type="domain" description="Yip1" evidence="7">
    <location>
        <begin position="105"/>
        <end position="267"/>
    </location>
</feature>
<feature type="transmembrane region" description="Helical" evidence="6">
    <location>
        <begin position="253"/>
        <end position="273"/>
    </location>
</feature>
<evidence type="ECO:0000256" key="4">
    <source>
        <dbReference type="ARBA" id="ARBA00022989"/>
    </source>
</evidence>
<name>A0A8H7PPM7_MORIS</name>
<reference evidence="8" key="1">
    <citation type="submission" date="2020-12" db="EMBL/GenBank/DDBJ databases">
        <title>Metabolic potential, ecology and presence of endohyphal bacteria is reflected in genomic diversity of Mucoromycotina.</title>
        <authorList>
            <person name="Muszewska A."/>
            <person name="Okrasinska A."/>
            <person name="Steczkiewicz K."/>
            <person name="Drgas O."/>
            <person name="Orlowska M."/>
            <person name="Perlinska-Lenart U."/>
            <person name="Aleksandrzak-Piekarczyk T."/>
            <person name="Szatraj K."/>
            <person name="Zielenkiewicz U."/>
            <person name="Pilsyk S."/>
            <person name="Malc E."/>
            <person name="Mieczkowski P."/>
            <person name="Kruszewska J.S."/>
            <person name="Biernat P."/>
            <person name="Pawlowska J."/>
        </authorList>
    </citation>
    <scope>NUCLEOTIDE SEQUENCE</scope>
    <source>
        <strain evidence="8">WA0000067209</strain>
    </source>
</reference>
<evidence type="ECO:0000256" key="2">
    <source>
        <dbReference type="ARBA" id="ARBA00010596"/>
    </source>
</evidence>
<evidence type="ECO:0000256" key="1">
    <source>
        <dbReference type="ARBA" id="ARBA00004141"/>
    </source>
</evidence>
<feature type="transmembrane region" description="Helical" evidence="6">
    <location>
        <begin position="222"/>
        <end position="241"/>
    </location>
</feature>
<keyword evidence="4 6" id="KW-1133">Transmembrane helix</keyword>
<dbReference type="EMBL" id="JAEPQZ010000009">
    <property type="protein sequence ID" value="KAG2176986.1"/>
    <property type="molecule type" value="Genomic_DNA"/>
</dbReference>
<keyword evidence="5 6" id="KW-0472">Membrane</keyword>
<dbReference type="PANTHER" id="PTHR12822:SF2">
    <property type="entry name" value="PROTEIN YIPF"/>
    <property type="match status" value="1"/>
</dbReference>
<evidence type="ECO:0000313" key="9">
    <source>
        <dbReference type="Proteomes" id="UP000654370"/>
    </source>
</evidence>
<proteinExistence type="inferred from homology"/>
<dbReference type="OrthoDB" id="10256463at2759"/>
<feature type="transmembrane region" description="Helical" evidence="6">
    <location>
        <begin position="160"/>
        <end position="182"/>
    </location>
</feature>
<comment type="subcellular location">
    <subcellularLocation>
        <location evidence="6">Golgi apparatus membrane</location>
        <topology evidence="6">Multi-pass membrane protein</topology>
    </subcellularLocation>
    <subcellularLocation>
        <location evidence="1">Membrane</location>
        <topology evidence="1">Multi-pass membrane protein</topology>
    </subcellularLocation>
</comment>
<feature type="transmembrane region" description="Helical" evidence="6">
    <location>
        <begin position="124"/>
        <end position="148"/>
    </location>
</feature>
<keyword evidence="3 6" id="KW-0812">Transmembrane</keyword>
<dbReference type="GO" id="GO:0031267">
    <property type="term" value="F:small GTPase binding"/>
    <property type="evidence" value="ECO:0007669"/>
    <property type="project" value="InterPro"/>
</dbReference>
<evidence type="ECO:0000256" key="5">
    <source>
        <dbReference type="ARBA" id="ARBA00023136"/>
    </source>
</evidence>
<comment type="caution">
    <text evidence="8">The sequence shown here is derived from an EMBL/GenBank/DDBJ whole genome shotgun (WGS) entry which is preliminary data.</text>
</comment>
<dbReference type="InterPro" id="IPR039765">
    <property type="entry name" value="Yip5/YIPF1/YIPF2"/>
</dbReference>
<dbReference type="PANTHER" id="PTHR12822">
    <property type="entry name" value="PROTEIN YIPF"/>
    <property type="match status" value="1"/>
</dbReference>
<evidence type="ECO:0000256" key="3">
    <source>
        <dbReference type="ARBA" id="ARBA00022692"/>
    </source>
</evidence>
<gene>
    <name evidence="8" type="ORF">INT43_007640</name>
</gene>
<evidence type="ECO:0000259" key="7">
    <source>
        <dbReference type="Pfam" id="PF04893"/>
    </source>
</evidence>
<feature type="transmembrane region" description="Helical" evidence="6">
    <location>
        <begin position="194"/>
        <end position="216"/>
    </location>
</feature>
<comment type="similarity">
    <text evidence="2 6">Belongs to the YIP1 family.</text>
</comment>
<evidence type="ECO:0000313" key="8">
    <source>
        <dbReference type="EMBL" id="KAG2176986.1"/>
    </source>
</evidence>
<dbReference type="GO" id="GO:0016192">
    <property type="term" value="P:vesicle-mediated transport"/>
    <property type="evidence" value="ECO:0007669"/>
    <property type="project" value="InterPro"/>
</dbReference>
<sequence length="288" mass="31979">MAGKGQYNVIVEMDDEPTIQADSIDNDELQFQDFSSSSAGSNSGRINSGKQPFAASAPAGNFFDPHQQIQDQAMGRKPMWALDYYSQFFDVDTSQVLERCFRSLYPVGLFEEVLNDNPDLYGPFWVTTTVIFTTFVTSSLAASIVAYMSGTEYVYQFGTLSFAVFVIYSYTFGSAFLCWAATKYFGCQPSLLNIINLYGYSMTAWIPVSILCVMPYDIVRWILVAVAFALTGVFLIKNLYAIISRADAKTSRLLLIGILAGHAIFAVTLKLSFYSNDFRDASQETPSA</sequence>
<organism evidence="8 9">
    <name type="scientific">Mortierella isabellina</name>
    <name type="common">Filamentous fungus</name>
    <name type="synonym">Umbelopsis isabellina</name>
    <dbReference type="NCBI Taxonomy" id="91625"/>
    <lineage>
        <taxon>Eukaryota</taxon>
        <taxon>Fungi</taxon>
        <taxon>Fungi incertae sedis</taxon>
        <taxon>Mucoromycota</taxon>
        <taxon>Mucoromycotina</taxon>
        <taxon>Umbelopsidomycetes</taxon>
        <taxon>Umbelopsidales</taxon>
        <taxon>Umbelopsidaceae</taxon>
        <taxon>Umbelopsis</taxon>
    </lineage>
</organism>
<accession>A0A8H7PPM7</accession>
<dbReference type="Pfam" id="PF04893">
    <property type="entry name" value="Yip1"/>
    <property type="match status" value="1"/>
</dbReference>